<keyword evidence="3" id="KW-1185">Reference proteome</keyword>
<accession>A0A183EQ50</accession>
<feature type="region of interest" description="Disordered" evidence="1">
    <location>
        <begin position="1"/>
        <end position="44"/>
    </location>
</feature>
<name>A0A183EQ50_9BILA</name>
<evidence type="ECO:0000313" key="4">
    <source>
        <dbReference type="WBParaSite" id="GPUH_0002311901-mRNA-1"/>
    </source>
</evidence>
<protein>
    <submittedName>
        <fullName evidence="2 4">Uncharacterized protein</fullName>
    </submittedName>
</protein>
<sequence>MARHHRFEAALAAPSSRRHNAHHCQNGSHHHQSKTSLIGGGSPPPVNSRDFVVIRLRQNNAGACRMGKAHSVCHGLHLSASAPRFTYSHVRSPDEHSWNRQHLAAPPPLLKCQYKRSSDSGQTSTLFSSAALLAKSPSGACFYRPADGVLAS</sequence>
<dbReference type="EMBL" id="UYRT01096787">
    <property type="protein sequence ID" value="VDN40973.1"/>
    <property type="molecule type" value="Genomic_DNA"/>
</dbReference>
<evidence type="ECO:0000256" key="1">
    <source>
        <dbReference type="SAM" id="MobiDB-lite"/>
    </source>
</evidence>
<reference evidence="2 3" key="2">
    <citation type="submission" date="2018-11" db="EMBL/GenBank/DDBJ databases">
        <authorList>
            <consortium name="Pathogen Informatics"/>
        </authorList>
    </citation>
    <scope>NUCLEOTIDE SEQUENCE [LARGE SCALE GENOMIC DNA]</scope>
</reference>
<dbReference type="WBParaSite" id="GPUH_0002311901-mRNA-1">
    <property type="protein sequence ID" value="GPUH_0002311901-mRNA-1"/>
    <property type="gene ID" value="GPUH_0002311901"/>
</dbReference>
<dbReference type="Proteomes" id="UP000271098">
    <property type="component" value="Unassembled WGS sequence"/>
</dbReference>
<reference evidence="4" key="1">
    <citation type="submission" date="2016-06" db="UniProtKB">
        <authorList>
            <consortium name="WormBaseParasite"/>
        </authorList>
    </citation>
    <scope>IDENTIFICATION</scope>
</reference>
<evidence type="ECO:0000313" key="2">
    <source>
        <dbReference type="EMBL" id="VDN40973.1"/>
    </source>
</evidence>
<dbReference type="AlphaFoldDB" id="A0A183EQ50"/>
<gene>
    <name evidence="2" type="ORF">GPUH_LOCUS23095</name>
</gene>
<proteinExistence type="predicted"/>
<feature type="compositionally biased region" description="Basic residues" evidence="1">
    <location>
        <begin position="16"/>
        <end position="33"/>
    </location>
</feature>
<evidence type="ECO:0000313" key="3">
    <source>
        <dbReference type="Proteomes" id="UP000271098"/>
    </source>
</evidence>
<organism evidence="4">
    <name type="scientific">Gongylonema pulchrum</name>
    <dbReference type="NCBI Taxonomy" id="637853"/>
    <lineage>
        <taxon>Eukaryota</taxon>
        <taxon>Metazoa</taxon>
        <taxon>Ecdysozoa</taxon>
        <taxon>Nematoda</taxon>
        <taxon>Chromadorea</taxon>
        <taxon>Rhabditida</taxon>
        <taxon>Spirurina</taxon>
        <taxon>Spiruromorpha</taxon>
        <taxon>Spiruroidea</taxon>
        <taxon>Gongylonematidae</taxon>
        <taxon>Gongylonema</taxon>
    </lineage>
</organism>